<dbReference type="SUPFAM" id="SSF54909">
    <property type="entry name" value="Dimeric alpha+beta barrel"/>
    <property type="match status" value="1"/>
</dbReference>
<evidence type="ECO:0000313" key="9">
    <source>
        <dbReference type="EMBL" id="KGM33600.1"/>
    </source>
</evidence>
<evidence type="ECO:0000256" key="2">
    <source>
        <dbReference type="ARBA" id="ARBA00022559"/>
    </source>
</evidence>
<dbReference type="Proteomes" id="UP000029995">
    <property type="component" value="Unassembled WGS sequence"/>
</dbReference>
<evidence type="ECO:0000259" key="8">
    <source>
        <dbReference type="Pfam" id="PF20628"/>
    </source>
</evidence>
<dbReference type="EMBL" id="JANX01000166">
    <property type="protein sequence ID" value="KGM33600.1"/>
    <property type="molecule type" value="Genomic_DNA"/>
</dbReference>
<dbReference type="Pfam" id="PF04261">
    <property type="entry name" value="Dyp_perox_N"/>
    <property type="match status" value="1"/>
</dbReference>
<evidence type="ECO:0000256" key="4">
    <source>
        <dbReference type="ARBA" id="ARBA00023002"/>
    </source>
</evidence>
<dbReference type="AlphaFoldDB" id="A0A0A0D691"/>
<dbReference type="GO" id="GO:0005829">
    <property type="term" value="C:cytosol"/>
    <property type="evidence" value="ECO:0007669"/>
    <property type="project" value="TreeGrafter"/>
</dbReference>
<dbReference type="RefSeq" id="WP_034838210.1">
    <property type="nucleotide sequence ID" value="NZ_JANX01000166.1"/>
</dbReference>
<comment type="similarity">
    <text evidence="6">Belongs to the DyP-type peroxidase family.</text>
</comment>
<dbReference type="PROSITE" id="PS51404">
    <property type="entry name" value="DYP_PEROXIDASE"/>
    <property type="match status" value="1"/>
</dbReference>
<keyword evidence="3" id="KW-0479">Metal-binding</keyword>
<organism evidence="9 10">
    <name type="scientific">Inquilinus limosus MP06</name>
    <dbReference type="NCBI Taxonomy" id="1398085"/>
    <lineage>
        <taxon>Bacteria</taxon>
        <taxon>Pseudomonadati</taxon>
        <taxon>Pseudomonadota</taxon>
        <taxon>Alphaproteobacteria</taxon>
        <taxon>Rhodospirillales</taxon>
        <taxon>Rhodospirillaceae</taxon>
        <taxon>Inquilinus</taxon>
    </lineage>
</organism>
<feature type="domain" description="Dyp-type peroxidase C-terminal" evidence="8">
    <location>
        <begin position="147"/>
        <end position="308"/>
    </location>
</feature>
<keyword evidence="2 9" id="KW-0575">Peroxidase</keyword>
<evidence type="ECO:0000256" key="1">
    <source>
        <dbReference type="ARBA" id="ARBA00001970"/>
    </source>
</evidence>
<dbReference type="GO" id="GO:0020037">
    <property type="term" value="F:heme binding"/>
    <property type="evidence" value="ECO:0007669"/>
    <property type="project" value="InterPro"/>
</dbReference>
<dbReference type="Pfam" id="PF20628">
    <property type="entry name" value="Dyp_perox_C"/>
    <property type="match status" value="1"/>
</dbReference>
<proteinExistence type="inferred from homology"/>
<protein>
    <submittedName>
        <fullName evidence="9">Peroxidase</fullName>
    </submittedName>
</protein>
<dbReference type="GO" id="GO:0046872">
    <property type="term" value="F:metal ion binding"/>
    <property type="evidence" value="ECO:0007669"/>
    <property type="project" value="UniProtKB-KW"/>
</dbReference>
<dbReference type="PANTHER" id="PTHR30521:SF0">
    <property type="entry name" value="DYP-TYPE PEROXIDASE FAMILY PROTEIN"/>
    <property type="match status" value="1"/>
</dbReference>
<dbReference type="OrthoDB" id="9781066at2"/>
<gene>
    <name evidence="9" type="ORF">P409_14930</name>
</gene>
<comment type="caution">
    <text evidence="9">The sequence shown here is derived from an EMBL/GenBank/DDBJ whole genome shotgun (WGS) entry which is preliminary data.</text>
</comment>
<evidence type="ECO:0000256" key="5">
    <source>
        <dbReference type="ARBA" id="ARBA00023004"/>
    </source>
</evidence>
<dbReference type="NCBIfam" id="TIGR01413">
    <property type="entry name" value="Dyp_perox_fam"/>
    <property type="match status" value="1"/>
</dbReference>
<dbReference type="InterPro" id="IPR006314">
    <property type="entry name" value="Dyp_peroxidase"/>
</dbReference>
<name>A0A0A0D691_9PROT</name>
<dbReference type="InterPro" id="IPR048327">
    <property type="entry name" value="Dyp_perox_N"/>
</dbReference>
<keyword evidence="5" id="KW-0408">Iron</keyword>
<evidence type="ECO:0000259" key="7">
    <source>
        <dbReference type="Pfam" id="PF04261"/>
    </source>
</evidence>
<dbReference type="PANTHER" id="PTHR30521">
    <property type="entry name" value="DEFERROCHELATASE/PEROXIDASE"/>
    <property type="match status" value="1"/>
</dbReference>
<sequence length="334" mass="36668">MSGKNWDRVPIDAQSIDAPLSRAAVFLVVTVGNDRAALATACSVLDGLDDLVKTVGFRDLSGRLSCVVGLGRDLWDRLSLDRRPKELKAFAPIEGPVHTAPSTPGDLLFHIRSERPDLCFEFERILLDSLGAAVTVVDEVSGFRYFDARDLLGFVDGTANPAGLDLPASALVGDEDADFAGGSYVVVQKYLHDLGAWGRLPTPDQERIIGRTKIDNIEIDDDDAPRKSHKSLATITDADGTEHDILRDNMPFGRPGQHEFGTYFIGYSRYLWVIERMLQRMYVGDPPGAYDRLLDFSTPHTGTTFFAPDRPTLQALVEAAQERIAAAPPTETPR</sequence>
<reference evidence="9 10" key="1">
    <citation type="submission" date="2014-01" db="EMBL/GenBank/DDBJ databases">
        <title>Genome sequence determination for a cystic fibrosis isolate, Inquilinus limosus.</title>
        <authorList>
            <person name="Pino M."/>
            <person name="Di Conza J."/>
            <person name="Gutkind G."/>
        </authorList>
    </citation>
    <scope>NUCLEOTIDE SEQUENCE [LARGE SCALE GENOMIC DNA]</scope>
    <source>
        <strain evidence="9 10">MP06</strain>
    </source>
</reference>
<dbReference type="InterPro" id="IPR011008">
    <property type="entry name" value="Dimeric_a/b-barrel"/>
</dbReference>
<evidence type="ECO:0000256" key="3">
    <source>
        <dbReference type="ARBA" id="ARBA00022723"/>
    </source>
</evidence>
<accession>A0A0A0D691</accession>
<evidence type="ECO:0000313" key="10">
    <source>
        <dbReference type="Proteomes" id="UP000029995"/>
    </source>
</evidence>
<dbReference type="InterPro" id="IPR048328">
    <property type="entry name" value="Dyp_perox_C"/>
</dbReference>
<feature type="domain" description="Dyp-type peroxidase N-terminal" evidence="7">
    <location>
        <begin position="15"/>
        <end position="144"/>
    </location>
</feature>
<dbReference type="GO" id="GO:0004601">
    <property type="term" value="F:peroxidase activity"/>
    <property type="evidence" value="ECO:0007669"/>
    <property type="project" value="UniProtKB-KW"/>
</dbReference>
<keyword evidence="4" id="KW-0560">Oxidoreductase</keyword>
<comment type="cofactor">
    <cofactor evidence="1">
        <name>heme b</name>
        <dbReference type="ChEBI" id="CHEBI:60344"/>
    </cofactor>
</comment>
<evidence type="ECO:0000256" key="6">
    <source>
        <dbReference type="ARBA" id="ARBA00025737"/>
    </source>
</evidence>